<organism evidence="2 3">
    <name type="scientific">Aplosporella prunicola CBS 121167</name>
    <dbReference type="NCBI Taxonomy" id="1176127"/>
    <lineage>
        <taxon>Eukaryota</taxon>
        <taxon>Fungi</taxon>
        <taxon>Dikarya</taxon>
        <taxon>Ascomycota</taxon>
        <taxon>Pezizomycotina</taxon>
        <taxon>Dothideomycetes</taxon>
        <taxon>Dothideomycetes incertae sedis</taxon>
        <taxon>Botryosphaeriales</taxon>
        <taxon>Aplosporellaceae</taxon>
        <taxon>Aplosporella</taxon>
    </lineage>
</organism>
<dbReference type="AlphaFoldDB" id="A0A6A6AW86"/>
<name>A0A6A6AW86_9PEZI</name>
<dbReference type="EMBL" id="ML995529">
    <property type="protein sequence ID" value="KAF2136199.1"/>
    <property type="molecule type" value="Genomic_DNA"/>
</dbReference>
<feature type="compositionally biased region" description="Polar residues" evidence="1">
    <location>
        <begin position="116"/>
        <end position="133"/>
    </location>
</feature>
<feature type="compositionally biased region" description="Low complexity" evidence="1">
    <location>
        <begin position="234"/>
        <end position="250"/>
    </location>
</feature>
<proteinExistence type="predicted"/>
<evidence type="ECO:0000313" key="2">
    <source>
        <dbReference type="EMBL" id="KAF2136199.1"/>
    </source>
</evidence>
<feature type="compositionally biased region" description="Polar residues" evidence="1">
    <location>
        <begin position="32"/>
        <end position="43"/>
    </location>
</feature>
<evidence type="ECO:0000313" key="3">
    <source>
        <dbReference type="Proteomes" id="UP000799438"/>
    </source>
</evidence>
<evidence type="ECO:0000256" key="1">
    <source>
        <dbReference type="SAM" id="MobiDB-lite"/>
    </source>
</evidence>
<feature type="compositionally biased region" description="Polar residues" evidence="1">
    <location>
        <begin position="62"/>
        <end position="76"/>
    </location>
</feature>
<feature type="region of interest" description="Disordered" evidence="1">
    <location>
        <begin position="1"/>
        <end position="250"/>
    </location>
</feature>
<dbReference type="RefSeq" id="XP_033391917.1">
    <property type="nucleotide sequence ID" value="XM_033544522.1"/>
</dbReference>
<keyword evidence="3" id="KW-1185">Reference proteome</keyword>
<protein>
    <submittedName>
        <fullName evidence="2">Uncharacterized protein</fullName>
    </submittedName>
</protein>
<dbReference type="Proteomes" id="UP000799438">
    <property type="component" value="Unassembled WGS sequence"/>
</dbReference>
<dbReference type="GeneID" id="54302018"/>
<feature type="compositionally biased region" description="Acidic residues" evidence="1">
    <location>
        <begin position="188"/>
        <end position="200"/>
    </location>
</feature>
<reference evidence="2" key="1">
    <citation type="journal article" date="2020" name="Stud. Mycol.">
        <title>101 Dothideomycetes genomes: a test case for predicting lifestyles and emergence of pathogens.</title>
        <authorList>
            <person name="Haridas S."/>
            <person name="Albert R."/>
            <person name="Binder M."/>
            <person name="Bloem J."/>
            <person name="Labutti K."/>
            <person name="Salamov A."/>
            <person name="Andreopoulos B."/>
            <person name="Baker S."/>
            <person name="Barry K."/>
            <person name="Bills G."/>
            <person name="Bluhm B."/>
            <person name="Cannon C."/>
            <person name="Castanera R."/>
            <person name="Culley D."/>
            <person name="Daum C."/>
            <person name="Ezra D."/>
            <person name="Gonzalez J."/>
            <person name="Henrissat B."/>
            <person name="Kuo A."/>
            <person name="Liang C."/>
            <person name="Lipzen A."/>
            <person name="Lutzoni F."/>
            <person name="Magnuson J."/>
            <person name="Mondo S."/>
            <person name="Nolan M."/>
            <person name="Ohm R."/>
            <person name="Pangilinan J."/>
            <person name="Park H.-J."/>
            <person name="Ramirez L."/>
            <person name="Alfaro M."/>
            <person name="Sun H."/>
            <person name="Tritt A."/>
            <person name="Yoshinaga Y."/>
            <person name="Zwiers L.-H."/>
            <person name="Turgeon B."/>
            <person name="Goodwin S."/>
            <person name="Spatafora J."/>
            <person name="Crous P."/>
            <person name="Grigoriev I."/>
        </authorList>
    </citation>
    <scope>NUCLEOTIDE SEQUENCE</scope>
    <source>
        <strain evidence="2">CBS 121167</strain>
    </source>
</reference>
<gene>
    <name evidence="2" type="ORF">K452DRAFT_322562</name>
</gene>
<accession>A0A6A6AW86</accession>
<feature type="compositionally biased region" description="Acidic residues" evidence="1">
    <location>
        <begin position="159"/>
        <end position="168"/>
    </location>
</feature>
<sequence length="374" mass="39665">MDPRKGKSAAGDGKNLKHARAAPADRRVLNPVSRTPATSGSTHDATRADVSFRQPGEPASHQRATSSSGITLNTATGFPFQNPGQLSSHQRAASSSAVMISRGTQTDPVEIRSIIASPTGQDTASFPNYSASPTGRGVFPDFPTASPLASGTEVIDLGEGNDDDDENSDAGTIDPGEGDHGHTVVVDLGDEAEETSDDAENTGIVDLGDDDEEKTQSAAPAPSSDQPTAPQGLAPATTQAQSSTPATTQGQGAWKVLDILDAGSPVIRDIPPALFAYHKNKLKDVKGPKAPWRAAWMREPKPRCFYRHLTPSGATGSRGEMRVLQAERACYNCEKYGEPCIVHKAGQRVALPLRDEIRDVTAGWKNLRYYVRTG</sequence>
<feature type="compositionally biased region" description="Polar residues" evidence="1">
    <location>
        <begin position="82"/>
        <end position="107"/>
    </location>
</feature>